<dbReference type="GO" id="GO:0006796">
    <property type="term" value="P:phosphate-containing compound metabolic process"/>
    <property type="evidence" value="ECO:0007669"/>
    <property type="project" value="UniProtKB-ARBA"/>
</dbReference>
<dbReference type="GO" id="GO:0016301">
    <property type="term" value="F:kinase activity"/>
    <property type="evidence" value="ECO:0007669"/>
    <property type="project" value="UniProtKB-KW"/>
</dbReference>
<reference evidence="6 7" key="1">
    <citation type="journal article" date="2016" name="ISME J.">
        <title>Chasing the elusive Euryarchaeota class WSA2: genomes reveal a uniquely fastidious methyl-reducing methanogen.</title>
        <authorList>
            <person name="Nobu M.K."/>
            <person name="Narihiro T."/>
            <person name="Kuroda K."/>
            <person name="Mei R."/>
            <person name="Liu W.T."/>
        </authorList>
    </citation>
    <scope>NUCLEOTIDE SEQUENCE [LARGE SCALE GENOMIC DNA]</scope>
    <source>
        <strain evidence="6">U1lsi0528_Bin055</strain>
    </source>
</reference>
<evidence type="ECO:0000256" key="2">
    <source>
        <dbReference type="ARBA" id="ARBA00022679"/>
    </source>
</evidence>
<dbReference type="PROSITE" id="PS00583">
    <property type="entry name" value="PFKB_KINASES_1"/>
    <property type="match status" value="1"/>
</dbReference>
<dbReference type="SUPFAM" id="SSF53613">
    <property type="entry name" value="Ribokinase-like"/>
    <property type="match status" value="1"/>
</dbReference>
<dbReference type="PANTHER" id="PTHR10584:SF166">
    <property type="entry name" value="RIBOKINASE"/>
    <property type="match status" value="1"/>
</dbReference>
<feature type="domain" description="Carbohydrate kinase PfkB" evidence="5">
    <location>
        <begin position="1"/>
        <end position="284"/>
    </location>
</feature>
<comment type="similarity">
    <text evidence="1 4">Belongs to the carbohydrate kinase PfkB family.</text>
</comment>
<dbReference type="EC" id="2.7.1.-" evidence="6"/>
<sequence length="299" mass="33433">MKDLLCIGNINIDTIMGVESFPVVNGESKIEGLEIRYGGSAFNVSVNSSILGLNSGVMASVGNDSDGIIGNLKNYNVDYSNLILQNSPSGRMFIINKENDRMFLFYKGANDKFEKNMINYQVFKEYRFVHVSPTKPEIAEHAIKIAKENNNVVSFDPGEQLCYSHSEEVLKIIKNVDFLFVNRHELSALLGSSDIEEGGQYLKKRRAKNVIVKADKNGVYYFGKNFIYEKAFPVKVIDPTGAGDSFSSAFIANYIRTSDIRSSLRYANAAASFCVQNYGAILKVKKEDVEKLYRSRLDG</sequence>
<dbReference type="PROSITE" id="PS00584">
    <property type="entry name" value="PFKB_KINASES_2"/>
    <property type="match status" value="1"/>
</dbReference>
<proteinExistence type="inferred from homology"/>
<dbReference type="InterPro" id="IPR002173">
    <property type="entry name" value="Carboh/pur_kinase_PfkB_CS"/>
</dbReference>
<organism evidence="6 7">
    <name type="scientific">Candidatus Methanofastidiosum methylothiophilum</name>
    <dbReference type="NCBI Taxonomy" id="1705564"/>
    <lineage>
        <taxon>Archaea</taxon>
        <taxon>Methanobacteriati</taxon>
        <taxon>Methanobacteriota</taxon>
        <taxon>Stenosarchaea group</taxon>
        <taxon>Candidatus Methanofastidiosia</taxon>
        <taxon>Candidatus Methanofastidiosales</taxon>
        <taxon>Candidatus Methanofastidiosaceae</taxon>
        <taxon>Candidatus Methanofastidiosum</taxon>
    </lineage>
</organism>
<dbReference type="Proteomes" id="UP000075398">
    <property type="component" value="Unassembled WGS sequence"/>
</dbReference>
<dbReference type="InterPro" id="IPR011611">
    <property type="entry name" value="PfkB_dom"/>
</dbReference>
<dbReference type="PRINTS" id="PR00990">
    <property type="entry name" value="RIBOKINASE"/>
</dbReference>
<name>A0A150IP04_9EURY</name>
<evidence type="ECO:0000256" key="3">
    <source>
        <dbReference type="ARBA" id="ARBA00022777"/>
    </source>
</evidence>
<accession>A0A150IP04</accession>
<dbReference type="Gene3D" id="3.40.1190.20">
    <property type="match status" value="1"/>
</dbReference>
<dbReference type="InterPro" id="IPR029056">
    <property type="entry name" value="Ribokinase-like"/>
</dbReference>
<protein>
    <submittedName>
        <fullName evidence="6">Putative sugar kinase</fullName>
        <ecNumber evidence="6">2.7.1.-</ecNumber>
    </submittedName>
</protein>
<evidence type="ECO:0000313" key="6">
    <source>
        <dbReference type="EMBL" id="KYC46670.1"/>
    </source>
</evidence>
<dbReference type="CDD" id="cd01942">
    <property type="entry name" value="ribokinase_group_A"/>
    <property type="match status" value="1"/>
</dbReference>
<dbReference type="Pfam" id="PF00294">
    <property type="entry name" value="PfkB"/>
    <property type="match status" value="1"/>
</dbReference>
<dbReference type="InterPro" id="IPR002139">
    <property type="entry name" value="Ribo/fructo_kinase"/>
</dbReference>
<evidence type="ECO:0000256" key="4">
    <source>
        <dbReference type="RuleBase" id="RU003704"/>
    </source>
</evidence>
<dbReference type="PANTHER" id="PTHR10584">
    <property type="entry name" value="SUGAR KINASE"/>
    <property type="match status" value="1"/>
</dbReference>
<evidence type="ECO:0000256" key="1">
    <source>
        <dbReference type="ARBA" id="ARBA00010688"/>
    </source>
</evidence>
<dbReference type="EMBL" id="LNGC01000180">
    <property type="protein sequence ID" value="KYC46670.1"/>
    <property type="molecule type" value="Genomic_DNA"/>
</dbReference>
<gene>
    <name evidence="6" type="ORF">AMQ22_02083</name>
</gene>
<comment type="caution">
    <text evidence="6">The sequence shown here is derived from an EMBL/GenBank/DDBJ whole genome shotgun (WGS) entry which is preliminary data.</text>
</comment>
<dbReference type="STRING" id="1705564.APG08_01079"/>
<dbReference type="AlphaFoldDB" id="A0A150IP04"/>
<evidence type="ECO:0000259" key="5">
    <source>
        <dbReference type="Pfam" id="PF00294"/>
    </source>
</evidence>
<keyword evidence="2 4" id="KW-0808">Transferase</keyword>
<evidence type="ECO:0000313" key="7">
    <source>
        <dbReference type="Proteomes" id="UP000075398"/>
    </source>
</evidence>
<keyword evidence="3 4" id="KW-0418">Kinase</keyword>